<dbReference type="GO" id="GO:0045892">
    <property type="term" value="P:negative regulation of DNA-templated transcription"/>
    <property type="evidence" value="ECO:0007669"/>
    <property type="project" value="UniProtKB-ARBA"/>
</dbReference>
<dbReference type="InterPro" id="IPR013087">
    <property type="entry name" value="Znf_C2H2_type"/>
</dbReference>
<dbReference type="InterPro" id="IPR036236">
    <property type="entry name" value="Znf_C2H2_sf"/>
</dbReference>
<evidence type="ECO:0000256" key="5">
    <source>
        <dbReference type="ARBA" id="ARBA00022723"/>
    </source>
</evidence>
<keyword evidence="9" id="KW-0862">Zinc</keyword>
<evidence type="ECO:0000256" key="18">
    <source>
        <dbReference type="SAM" id="MobiDB-lite"/>
    </source>
</evidence>
<feature type="domain" description="C2H2-type" evidence="19">
    <location>
        <begin position="209"/>
        <end position="236"/>
    </location>
</feature>
<dbReference type="FunFam" id="3.30.160.60:FF:000468">
    <property type="entry name" value="B-cell lymphoma 6 protein-like"/>
    <property type="match status" value="1"/>
</dbReference>
<reference evidence="20" key="4">
    <citation type="submission" date="2025-08" db="UniProtKB">
        <authorList>
            <consortium name="Ensembl"/>
        </authorList>
    </citation>
    <scope>IDENTIFICATION</scope>
</reference>
<dbReference type="FunFam" id="3.30.160.60:FF:001049">
    <property type="entry name" value="zinc finger protein 319"/>
    <property type="match status" value="1"/>
</dbReference>
<feature type="region of interest" description="Disordered" evidence="18">
    <location>
        <begin position="862"/>
        <end position="891"/>
    </location>
</feature>
<feature type="region of interest" description="Disordered" evidence="18">
    <location>
        <begin position="225"/>
        <end position="254"/>
    </location>
</feature>
<dbReference type="Ensembl" id="ENSEEET00000032834.2">
    <property type="protein sequence ID" value="ENSEEEP00000032446.2"/>
    <property type="gene ID" value="ENSEEEG00000015463.2"/>
</dbReference>
<reference evidence="21" key="1">
    <citation type="journal article" date="2014" name="Science">
        <title>Nonhuman genetics. Genomic basis for the convergent evolution of electric organs.</title>
        <authorList>
            <person name="Gallant J.R."/>
            <person name="Traeger L.L."/>
            <person name="Volkening J.D."/>
            <person name="Moffett H."/>
            <person name="Chen P.H."/>
            <person name="Novina C.D."/>
            <person name="Phillips G.N.Jr."/>
            <person name="Anand R."/>
            <person name="Wells G.B."/>
            <person name="Pinch M."/>
            <person name="Guth R."/>
            <person name="Unguez G.A."/>
            <person name="Albert J.S."/>
            <person name="Zakon H.H."/>
            <person name="Samanta M.P."/>
            <person name="Sussman M.R."/>
        </authorList>
    </citation>
    <scope>NUCLEOTIDE SEQUENCE [LARGE SCALE GENOMIC DNA]</scope>
</reference>
<feature type="domain" description="C2H2-type" evidence="19">
    <location>
        <begin position="181"/>
        <end position="208"/>
    </location>
</feature>
<dbReference type="GO" id="GO:0043565">
    <property type="term" value="F:sequence-specific DNA binding"/>
    <property type="evidence" value="ECO:0007669"/>
    <property type="project" value="UniProtKB-ARBA"/>
</dbReference>
<dbReference type="FunFam" id="3.30.160.60:FF:000548">
    <property type="entry name" value="Zinc finger protein 423"/>
    <property type="match status" value="1"/>
</dbReference>
<dbReference type="Pfam" id="PF00096">
    <property type="entry name" value="zf-C2H2"/>
    <property type="match status" value="6"/>
</dbReference>
<keyword evidence="14" id="KW-0804">Transcription</keyword>
<evidence type="ECO:0000256" key="13">
    <source>
        <dbReference type="ARBA" id="ARBA00023159"/>
    </source>
</evidence>
<dbReference type="PROSITE" id="PS00028">
    <property type="entry name" value="ZINC_FINGER_C2H2_1"/>
    <property type="match status" value="24"/>
</dbReference>
<feature type="region of interest" description="Disordered" evidence="18">
    <location>
        <begin position="74"/>
        <end position="100"/>
    </location>
</feature>
<sequence>SLPRLPSFPHAAVPERDSDVKDRAGVEDGEHSVTSHDDRAGDDDLDDESIFTCDNCQQDFECLADLTEHRTNHCPADGDDDPGLSWVASSPSSKDVASPSQMLGDGCCDLGMGTGEEEGGSGLPYPCQFCDKSFSRLSYLKRHEQIHSDKLPFKCTFCSRLFKHKRSRDRHVKLHTGDKKYSCQECEAAFSRSDHLKIHLKTHSSSKPFKCSICKRGFSSTSSLQSHMQAHRKNKEHMARKDQGKRDGSVGDGAEQDQDLYMCDYCEETFSQTDELEKHVLTRHPQLSDRAELQCIHCPEIFGDEGTLLTHIDRTHANKKHKCPVCAEQFPSVEDVYCHLDSHRQPDSSNHSASPDPVLGSVASMSSATPDSSASLERGSTPDSTLKSTQGRRKAAPSSDHEEGGWSGKVTYSCPYCSKRDFNSLAVLEIHLKTIHADKPQQSHTCQLCLDTLPTLYNLNEHVRKAHRSGGSSASSYPLLQFSNVSAFHCNYCPDMFADINTLQEHIRVSHCLPGGVVAGSTTLEGNHAFFCNQCSMGFLTESSLTEHIQQTHCSSGGGVAKMESPVLQASQSFMEVYSCPYCTNSPIFGSLLKLTKHIKENHKNIPLANNKRKVKVADLSPASSDVEISSPKRHRVSSDASQPGGNADYPCNQCDLRFTSFEGFQTHLKTHLELLLRRQSCPQCNKEDFDSQESLLQHLTVHYTTTSTQYVCESCDKQFSSVDDLQKHLLDMHTFVLYHCTLCQEVFDSKVSIQVHLAVKHSNEKKMYRCTACAWDFRKESDLQTHVKHSHLSQPAGPGVASKARKCIFCGESFSTEVELQCHITTHSKKFNCRFCGKAFHAIALLERHLREKHCIFDGNGNGNGGSQNGTPNGVTQGSKRGGGGSAAAAEQADLQSMLLKGGAQETANSHEASGGEEELDASEPMYACDICGAAYTMESLLQNHRLRDHNIRPGEDDAGSRKKKADFIKGNHKCNVCSRTFFSESGLREHAQTHRGPAKHYMCPICGERFPSLLTLTEHKVTHSKSLDTGTCRICKMPLQSEEEFIEHCQMHPDLRNSLTGFRCVVCMQTVTSTLELKIHGTFHMQKLSSSGVSGCAGGGSASSSPNGQLQAHKLYKCALCLKEFKNKQELVKLDVNGLPFGLCASCMSRGTNGQSPSGLGAPQEPGEKGASGLRCPECAVKFETLEDLESHVQVDHPEMSPETSSAKKATEASPVPKKKTYQCIKCQMTFETEREIQIHVANHMIGDPAHLPSEEGINHECKLCNQMFDSPAKLLCHLIEHSFEGMGGTFKCPVCFTGTGARPRGVEVAGSGAV</sequence>
<keyword evidence="11" id="KW-0805">Transcription regulation</keyword>
<feature type="domain" description="C2H2-type" evidence="19">
    <location>
        <begin position="650"/>
        <end position="672"/>
    </location>
</feature>
<feature type="domain" description="C2H2-type" evidence="19">
    <location>
        <begin position="293"/>
        <end position="321"/>
    </location>
</feature>
<feature type="domain" description="C2H2-type" evidence="19">
    <location>
        <begin position="928"/>
        <end position="955"/>
    </location>
</feature>
<feature type="compositionally biased region" description="Basic and acidic residues" evidence="18">
    <location>
        <begin position="13"/>
        <end position="39"/>
    </location>
</feature>
<feature type="compositionally biased region" description="Basic and acidic residues" evidence="18">
    <location>
        <begin position="236"/>
        <end position="249"/>
    </location>
</feature>
<name>A0A4W4G4Q2_ELEEL</name>
<dbReference type="PANTHER" id="PTHR24379">
    <property type="entry name" value="KRAB AND ZINC FINGER DOMAIN-CONTAINING"/>
    <property type="match status" value="1"/>
</dbReference>
<dbReference type="FunFam" id="3.30.160.60:FF:004063">
    <property type="entry name" value="Zinc finger protein 423"/>
    <property type="match status" value="1"/>
</dbReference>
<evidence type="ECO:0000256" key="15">
    <source>
        <dbReference type="ARBA" id="ARBA00023242"/>
    </source>
</evidence>
<dbReference type="FunFam" id="3.30.160.60:FF:000107">
    <property type="entry name" value="Zinc finger protein 521"/>
    <property type="match status" value="1"/>
</dbReference>
<keyword evidence="4" id="KW-0678">Repressor</keyword>
<evidence type="ECO:0000256" key="17">
    <source>
        <dbReference type="PROSITE-ProRule" id="PRU00042"/>
    </source>
</evidence>
<evidence type="ECO:0000256" key="9">
    <source>
        <dbReference type="ARBA" id="ARBA00022833"/>
    </source>
</evidence>
<feature type="domain" description="C2H2-type" evidence="19">
    <location>
        <begin position="1224"/>
        <end position="1251"/>
    </location>
</feature>
<gene>
    <name evidence="20" type="primary">ZNF423</name>
</gene>
<evidence type="ECO:0000256" key="12">
    <source>
        <dbReference type="ARBA" id="ARBA00023125"/>
    </source>
</evidence>
<dbReference type="SMART" id="SM00355">
    <property type="entry name" value="ZnF_C2H2"/>
    <property type="match status" value="28"/>
</dbReference>
<feature type="domain" description="C2H2-type" evidence="19">
    <location>
        <begin position="51"/>
        <end position="73"/>
    </location>
</feature>
<evidence type="ECO:0000256" key="2">
    <source>
        <dbReference type="ARBA" id="ARBA00006991"/>
    </source>
</evidence>
<reference evidence="20" key="5">
    <citation type="submission" date="2025-09" db="UniProtKB">
        <authorList>
            <consortium name="Ensembl"/>
        </authorList>
    </citation>
    <scope>IDENTIFICATION</scope>
</reference>
<feature type="domain" description="C2H2-type" evidence="19">
    <location>
        <begin position="261"/>
        <end position="284"/>
    </location>
</feature>
<evidence type="ECO:0000259" key="19">
    <source>
        <dbReference type="PROSITE" id="PS50157"/>
    </source>
</evidence>
<keyword evidence="7 17" id="KW-0863">Zinc-finger</keyword>
<feature type="domain" description="C2H2-type" evidence="19">
    <location>
        <begin position="832"/>
        <end position="855"/>
    </location>
</feature>
<dbReference type="PANTHER" id="PTHR24379:SF128">
    <property type="entry name" value="C2H2-TYPE DOMAIN-CONTAINING PROTEIN"/>
    <property type="match status" value="1"/>
</dbReference>
<keyword evidence="8" id="KW-0221">Differentiation</keyword>
<dbReference type="GO" id="GO:0008270">
    <property type="term" value="F:zinc ion binding"/>
    <property type="evidence" value="ECO:0007669"/>
    <property type="project" value="UniProtKB-KW"/>
</dbReference>
<dbReference type="Proteomes" id="UP000314983">
    <property type="component" value="Chromosome 4"/>
</dbReference>
<evidence type="ECO:0000256" key="10">
    <source>
        <dbReference type="ARBA" id="ARBA00022902"/>
    </source>
</evidence>
<feature type="domain" description="C2H2-type" evidence="19">
    <location>
        <begin position="769"/>
        <end position="797"/>
    </location>
</feature>
<evidence type="ECO:0000256" key="6">
    <source>
        <dbReference type="ARBA" id="ARBA00022737"/>
    </source>
</evidence>
<proteinExistence type="inferred from homology"/>
<feature type="domain" description="C2H2-type" evidence="19">
    <location>
        <begin position="974"/>
        <end position="1001"/>
    </location>
</feature>
<protein>
    <recommendedName>
        <fullName evidence="16">Zinc finger protein 423</fullName>
    </recommendedName>
</protein>
<accession>A0A4W4G4Q2</accession>
<evidence type="ECO:0000256" key="8">
    <source>
        <dbReference type="ARBA" id="ARBA00022782"/>
    </source>
</evidence>
<feature type="domain" description="C2H2-type" evidence="19">
    <location>
        <begin position="711"/>
        <end position="735"/>
    </location>
</feature>
<keyword evidence="21" id="KW-1185">Reference proteome</keyword>
<evidence type="ECO:0000256" key="16">
    <source>
        <dbReference type="ARBA" id="ARBA00067811"/>
    </source>
</evidence>
<evidence type="ECO:0000256" key="14">
    <source>
        <dbReference type="ARBA" id="ARBA00023163"/>
    </source>
</evidence>
<keyword evidence="12" id="KW-0238">DNA-binding</keyword>
<dbReference type="PROSITE" id="PS50157">
    <property type="entry name" value="ZINC_FINGER_C2H2_2"/>
    <property type="match status" value="21"/>
</dbReference>
<feature type="compositionally biased region" description="Low complexity" evidence="18">
    <location>
        <begin position="87"/>
        <end position="100"/>
    </location>
</feature>
<reference evidence="20" key="3">
    <citation type="submission" date="2020-05" db="EMBL/GenBank/DDBJ databases">
        <title>Electrophorus electricus (electric eel) genome, fEleEle1, primary haplotype.</title>
        <authorList>
            <person name="Myers G."/>
            <person name="Meyer A."/>
            <person name="Fedrigo O."/>
            <person name="Formenti G."/>
            <person name="Rhie A."/>
            <person name="Tracey A."/>
            <person name="Sims Y."/>
            <person name="Jarvis E.D."/>
        </authorList>
    </citation>
    <scope>NUCLEOTIDE SEQUENCE [LARGE SCALE GENOMIC DNA]</scope>
</reference>
<keyword evidence="6" id="KW-0677">Repeat</keyword>
<feature type="region of interest" description="Disordered" evidence="18">
    <location>
        <begin position="903"/>
        <end position="922"/>
    </location>
</feature>
<dbReference type="FunFam" id="3.30.160.60:FF:000760">
    <property type="entry name" value="Zinc finger protein 423"/>
    <property type="match status" value="1"/>
</dbReference>
<dbReference type="Gene3D" id="3.30.160.60">
    <property type="entry name" value="Classic Zinc Finger"/>
    <property type="match status" value="13"/>
</dbReference>
<evidence type="ECO:0000256" key="1">
    <source>
        <dbReference type="ARBA" id="ARBA00004123"/>
    </source>
</evidence>
<feature type="region of interest" description="Disordered" evidence="18">
    <location>
        <begin position="1"/>
        <end position="44"/>
    </location>
</feature>
<feature type="domain" description="C2H2-type" evidence="19">
    <location>
        <begin position="530"/>
        <end position="558"/>
    </location>
</feature>
<feature type="region of interest" description="Disordered" evidence="18">
    <location>
        <begin position="1194"/>
        <end position="1216"/>
    </location>
</feature>
<evidence type="ECO:0000256" key="7">
    <source>
        <dbReference type="ARBA" id="ARBA00022771"/>
    </source>
</evidence>
<feature type="domain" description="C2H2-type" evidence="19">
    <location>
        <begin position="488"/>
        <end position="511"/>
    </location>
</feature>
<feature type="domain" description="C2H2-type" evidence="19">
    <location>
        <begin position="153"/>
        <end position="180"/>
    </location>
</feature>
<dbReference type="FunFam" id="3.30.160.60:FF:000483">
    <property type="entry name" value="Zinc finger protein 423"/>
    <property type="match status" value="1"/>
</dbReference>
<feature type="domain" description="C2H2-type" evidence="19">
    <location>
        <begin position="739"/>
        <end position="767"/>
    </location>
</feature>
<keyword evidence="15" id="KW-0539">Nucleus</keyword>
<evidence type="ECO:0000256" key="4">
    <source>
        <dbReference type="ARBA" id="ARBA00022491"/>
    </source>
</evidence>
<evidence type="ECO:0000256" key="3">
    <source>
        <dbReference type="ARBA" id="ARBA00022473"/>
    </source>
</evidence>
<dbReference type="Pfam" id="PF13912">
    <property type="entry name" value="zf-C2H2_6"/>
    <property type="match status" value="3"/>
</dbReference>
<keyword evidence="13" id="KW-0010">Activator</keyword>
<dbReference type="FunFam" id="3.30.160.60:FF:000143">
    <property type="entry name" value="Zinc finger protein 521"/>
    <property type="match status" value="1"/>
</dbReference>
<comment type="subcellular location">
    <subcellularLocation>
        <location evidence="1">Nucleus</location>
    </subcellularLocation>
</comment>
<feature type="domain" description="C2H2-type" evidence="19">
    <location>
        <begin position="1176"/>
        <end position="1204"/>
    </location>
</feature>
<feature type="domain" description="C2H2-type" evidence="19">
    <location>
        <begin position="125"/>
        <end position="152"/>
    </location>
</feature>
<dbReference type="FunFam" id="3.30.160.60:FF:000167">
    <property type="entry name" value="Zinc finger protein 521"/>
    <property type="match status" value="1"/>
</dbReference>
<feature type="domain" description="C2H2-type" evidence="19">
    <location>
        <begin position="1003"/>
        <end position="1030"/>
    </location>
</feature>
<keyword evidence="3" id="KW-0217">Developmental protein</keyword>
<feature type="domain" description="C2H2-type" evidence="19">
    <location>
        <begin position="1262"/>
        <end position="1289"/>
    </location>
</feature>
<dbReference type="GO" id="GO:0007399">
    <property type="term" value="P:nervous system development"/>
    <property type="evidence" value="ECO:0007669"/>
    <property type="project" value="UniProtKB-KW"/>
</dbReference>
<keyword evidence="5" id="KW-0479">Metal-binding</keyword>
<feature type="domain" description="C2H2-type" evidence="19">
    <location>
        <begin position="806"/>
        <end position="833"/>
    </location>
</feature>
<dbReference type="GeneTree" id="ENSGT00940000158492"/>
<feature type="compositionally biased region" description="Low complexity" evidence="18">
    <location>
        <begin position="361"/>
        <end position="375"/>
    </location>
</feature>
<dbReference type="GO" id="GO:0005654">
    <property type="term" value="C:nucleoplasm"/>
    <property type="evidence" value="ECO:0007669"/>
    <property type="project" value="UniProtKB-ARBA"/>
</dbReference>
<keyword evidence="10" id="KW-0524">Neurogenesis</keyword>
<dbReference type="FunFam" id="3.30.160.60:FF:000326">
    <property type="entry name" value="Zinc finger protein 521"/>
    <property type="match status" value="1"/>
</dbReference>
<evidence type="ECO:0000313" key="21">
    <source>
        <dbReference type="Proteomes" id="UP000314983"/>
    </source>
</evidence>
<comment type="similarity">
    <text evidence="2">Belongs to the krueppel C2H2-type zinc-finger protein family.</text>
</comment>
<reference evidence="21" key="2">
    <citation type="journal article" date="2017" name="Sci. Adv.">
        <title>A tail of two voltages: Proteomic comparison of the three electric organs of the electric eel.</title>
        <authorList>
            <person name="Traeger L.L."/>
            <person name="Sabat G."/>
            <person name="Barrett-Wilt G.A."/>
            <person name="Wells G.B."/>
            <person name="Sussman M.R."/>
        </authorList>
    </citation>
    <scope>NUCLEOTIDE SEQUENCE [LARGE SCALE GENOMIC DNA]</scope>
</reference>
<dbReference type="SUPFAM" id="SSF57667">
    <property type="entry name" value="beta-beta-alpha zinc fingers"/>
    <property type="match status" value="8"/>
</dbReference>
<organism evidence="20 21">
    <name type="scientific">Electrophorus electricus</name>
    <name type="common">Electric eel</name>
    <name type="synonym">Gymnotus electricus</name>
    <dbReference type="NCBI Taxonomy" id="8005"/>
    <lineage>
        <taxon>Eukaryota</taxon>
        <taxon>Metazoa</taxon>
        <taxon>Chordata</taxon>
        <taxon>Craniata</taxon>
        <taxon>Vertebrata</taxon>
        <taxon>Euteleostomi</taxon>
        <taxon>Actinopterygii</taxon>
        <taxon>Neopterygii</taxon>
        <taxon>Teleostei</taxon>
        <taxon>Ostariophysi</taxon>
        <taxon>Gymnotiformes</taxon>
        <taxon>Gymnotoidei</taxon>
        <taxon>Gymnotidae</taxon>
        <taxon>Electrophorus</taxon>
    </lineage>
</organism>
<evidence type="ECO:0000256" key="11">
    <source>
        <dbReference type="ARBA" id="ARBA00023015"/>
    </source>
</evidence>
<feature type="region of interest" description="Disordered" evidence="18">
    <location>
        <begin position="619"/>
        <end position="645"/>
    </location>
</feature>
<feature type="region of interest" description="Disordered" evidence="18">
    <location>
        <begin position="341"/>
        <end position="406"/>
    </location>
</feature>
<evidence type="ECO:0000313" key="20">
    <source>
        <dbReference type="Ensembl" id="ENSEEEP00000032446.2"/>
    </source>
</evidence>